<dbReference type="SUPFAM" id="SSF48452">
    <property type="entry name" value="TPR-like"/>
    <property type="match status" value="2"/>
</dbReference>
<dbReference type="FunFam" id="2.40.50.140:FF:000155">
    <property type="entry name" value="rRNA biogenesis protein RRP5"/>
    <property type="match status" value="1"/>
</dbReference>
<feature type="repeat" description="TPR" evidence="5">
    <location>
        <begin position="1461"/>
        <end position="1494"/>
    </location>
</feature>
<dbReference type="SMART" id="SM00386">
    <property type="entry name" value="HAT"/>
    <property type="match status" value="5"/>
</dbReference>
<keyword evidence="3" id="KW-0677">Repeat</keyword>
<evidence type="ECO:0000256" key="4">
    <source>
        <dbReference type="ARBA" id="ARBA00023242"/>
    </source>
</evidence>
<keyword evidence="2" id="KW-0698">rRNA processing</keyword>
<feature type="compositionally biased region" description="Acidic residues" evidence="6">
    <location>
        <begin position="176"/>
        <end position="194"/>
    </location>
</feature>
<dbReference type="GO" id="GO:0034512">
    <property type="term" value="F:box C/D sno(s)RNA binding"/>
    <property type="evidence" value="ECO:0007669"/>
    <property type="project" value="EnsemblFungi"/>
</dbReference>
<dbReference type="PROSITE" id="PS50126">
    <property type="entry name" value="S1"/>
    <property type="match status" value="7"/>
</dbReference>
<dbReference type="GO" id="GO:0032040">
    <property type="term" value="C:small-subunit processome"/>
    <property type="evidence" value="ECO:0007669"/>
    <property type="project" value="EnsemblFungi"/>
</dbReference>
<evidence type="ECO:0000256" key="2">
    <source>
        <dbReference type="ARBA" id="ARBA00022552"/>
    </source>
</evidence>
<feature type="compositionally biased region" description="Basic and acidic residues" evidence="6">
    <location>
        <begin position="86"/>
        <end position="98"/>
    </location>
</feature>
<proteinExistence type="predicted"/>
<dbReference type="STRING" id="1344418.A0A1D2VRV0"/>
<dbReference type="PANTHER" id="PTHR23270:SF10">
    <property type="entry name" value="PROTEIN RRP5 HOMOLOG"/>
    <property type="match status" value="1"/>
</dbReference>
<dbReference type="GO" id="GO:0000480">
    <property type="term" value="P:endonucleolytic cleavage in 5'-ETS of tricistronic rRNA transcript (SSU-rRNA, 5.8S rRNA, LSU-rRNA)"/>
    <property type="evidence" value="ECO:0007669"/>
    <property type="project" value="EnsemblFungi"/>
</dbReference>
<dbReference type="InterPro" id="IPR003029">
    <property type="entry name" value="S1_domain"/>
</dbReference>
<feature type="region of interest" description="Disordered" evidence="6">
    <location>
        <begin position="1227"/>
        <end position="1271"/>
    </location>
</feature>
<dbReference type="InterPro" id="IPR045209">
    <property type="entry name" value="Rrp5"/>
</dbReference>
<dbReference type="PROSITE" id="PS50005">
    <property type="entry name" value="TPR"/>
    <property type="match status" value="1"/>
</dbReference>
<dbReference type="GO" id="GO:0000472">
    <property type="term" value="P:endonucleolytic cleavage to generate mature 5'-end of SSU-rRNA from (SSU-rRNA, 5.8S rRNA, LSU-rRNA)"/>
    <property type="evidence" value="ECO:0007669"/>
    <property type="project" value="EnsemblFungi"/>
</dbReference>
<keyword evidence="5" id="KW-0802">TPR repeat</keyword>
<evidence type="ECO:0000313" key="8">
    <source>
        <dbReference type="EMBL" id="ODV64285.1"/>
    </source>
</evidence>
<feature type="compositionally biased region" description="Basic residues" evidence="6">
    <location>
        <begin position="75"/>
        <end position="84"/>
    </location>
</feature>
<dbReference type="InterPro" id="IPR011990">
    <property type="entry name" value="TPR-like_helical_dom_sf"/>
</dbReference>
<dbReference type="InParanoid" id="A0A1D2VRV0"/>
<dbReference type="GeneID" id="30966126"/>
<dbReference type="GO" id="GO:0042134">
    <property type="term" value="F:rRNA primary transcript binding"/>
    <property type="evidence" value="ECO:0007669"/>
    <property type="project" value="EnsemblFungi"/>
</dbReference>
<dbReference type="Gene3D" id="1.25.40.10">
    <property type="entry name" value="Tetratricopeptide repeat domain"/>
    <property type="match status" value="1"/>
</dbReference>
<dbReference type="CDD" id="cd05707">
    <property type="entry name" value="S1_Rrp5_repeat_sc11"/>
    <property type="match status" value="1"/>
</dbReference>
<evidence type="ECO:0000256" key="3">
    <source>
        <dbReference type="ARBA" id="ARBA00022737"/>
    </source>
</evidence>
<reference evidence="9" key="1">
    <citation type="submission" date="2016-05" db="EMBL/GenBank/DDBJ databases">
        <title>Comparative genomics of biotechnologically important yeasts.</title>
        <authorList>
            <consortium name="DOE Joint Genome Institute"/>
            <person name="Riley R."/>
            <person name="Haridas S."/>
            <person name="Wolfe K.H."/>
            <person name="Lopes M.R."/>
            <person name="Hittinger C.T."/>
            <person name="Goker M."/>
            <person name="Salamov A."/>
            <person name="Wisecaver J."/>
            <person name="Long T.M."/>
            <person name="Aerts A.L."/>
            <person name="Barry K."/>
            <person name="Choi C."/>
            <person name="Clum A."/>
            <person name="Coughlan A.Y."/>
            <person name="Deshpande S."/>
            <person name="Douglass A.P."/>
            <person name="Hanson S.J."/>
            <person name="Klenk H.-P."/>
            <person name="Labutti K."/>
            <person name="Lapidus A."/>
            <person name="Lindquist E."/>
            <person name="Lipzen A."/>
            <person name="Meier-Kolthoff J.P."/>
            <person name="Ohm R.A."/>
            <person name="Otillar R.P."/>
            <person name="Pangilinan J."/>
            <person name="Peng Y."/>
            <person name="Rokas A."/>
            <person name="Rosa C.A."/>
            <person name="Scheuner C."/>
            <person name="Sibirny A.A."/>
            <person name="Slot J.C."/>
            <person name="Stielow J.B."/>
            <person name="Sun H."/>
            <person name="Kurtzman C.P."/>
            <person name="Blackwell M."/>
            <person name="Grigoriev I.V."/>
            <person name="Jeffries T.W."/>
        </authorList>
    </citation>
    <scope>NUCLEOTIDE SEQUENCE [LARGE SCALE GENOMIC DNA]</scope>
    <source>
        <strain evidence="9">DSM 1968</strain>
    </source>
</reference>
<evidence type="ECO:0000256" key="5">
    <source>
        <dbReference type="PROSITE-ProRule" id="PRU00339"/>
    </source>
</evidence>
<dbReference type="Proteomes" id="UP000095038">
    <property type="component" value="Unassembled WGS sequence"/>
</dbReference>
<feature type="domain" description="S1 motif" evidence="7">
    <location>
        <begin position="539"/>
        <end position="613"/>
    </location>
</feature>
<feature type="domain" description="S1 motif" evidence="7">
    <location>
        <begin position="1119"/>
        <end position="1191"/>
    </location>
</feature>
<evidence type="ECO:0000259" key="7">
    <source>
        <dbReference type="PROSITE" id="PS50126"/>
    </source>
</evidence>
<dbReference type="EMBL" id="KV454475">
    <property type="protein sequence ID" value="ODV64285.1"/>
    <property type="molecule type" value="Genomic_DNA"/>
</dbReference>
<evidence type="ECO:0000256" key="6">
    <source>
        <dbReference type="SAM" id="MobiDB-lite"/>
    </source>
</evidence>
<dbReference type="FunFam" id="2.40.50.140:FF:000103">
    <property type="entry name" value="protein RRP5 homolog"/>
    <property type="match status" value="1"/>
</dbReference>
<accession>A0A1D2VRV0</accession>
<dbReference type="CDD" id="cd05693">
    <property type="entry name" value="S1_Rrp5_repeat_hs1_sc1"/>
    <property type="match status" value="1"/>
</dbReference>
<dbReference type="GO" id="GO:0034463">
    <property type="term" value="P:90S preribosome assembly"/>
    <property type="evidence" value="ECO:0007669"/>
    <property type="project" value="EnsemblFungi"/>
</dbReference>
<feature type="domain" description="S1 motif" evidence="7">
    <location>
        <begin position="943"/>
        <end position="1012"/>
    </location>
</feature>
<keyword evidence="4" id="KW-0539">Nucleus</keyword>
<dbReference type="InterPro" id="IPR048059">
    <property type="entry name" value="Rrp5_S1_rpt_hs1_sc1"/>
</dbReference>
<dbReference type="GO" id="GO:0034511">
    <property type="term" value="F:U3 snoRNA binding"/>
    <property type="evidence" value="ECO:0007669"/>
    <property type="project" value="EnsemblFungi"/>
</dbReference>
<feature type="domain" description="S1 motif" evidence="7">
    <location>
        <begin position="455"/>
        <end position="522"/>
    </location>
</feature>
<feature type="region of interest" description="Disordered" evidence="6">
    <location>
        <begin position="68"/>
        <end position="98"/>
    </location>
</feature>
<feature type="domain" description="S1 motif" evidence="7">
    <location>
        <begin position="634"/>
        <end position="705"/>
    </location>
</feature>
<dbReference type="GO" id="GO:0000464">
    <property type="term" value="P:endonucleolytic cleavage in ITS1 upstream of 5.8S rRNA from tricistronic rRNA transcript (SSU-rRNA, 5.8S rRNA, LSU-rRNA)"/>
    <property type="evidence" value="ECO:0007669"/>
    <property type="project" value="EnsemblFungi"/>
</dbReference>
<dbReference type="InterPro" id="IPR019734">
    <property type="entry name" value="TPR_rpt"/>
</dbReference>
<organism evidence="8 9">
    <name type="scientific">Ascoidea rubescens DSM 1968</name>
    <dbReference type="NCBI Taxonomy" id="1344418"/>
    <lineage>
        <taxon>Eukaryota</taxon>
        <taxon>Fungi</taxon>
        <taxon>Dikarya</taxon>
        <taxon>Ascomycota</taxon>
        <taxon>Saccharomycotina</taxon>
        <taxon>Saccharomycetes</taxon>
        <taxon>Ascoideaceae</taxon>
        <taxon>Ascoidea</taxon>
    </lineage>
</organism>
<sequence>MAPDIQRKRKFSVSEASRPDQKQISQLLSKQADISFPRGGASILTPLEVKEIANEAARDVLFETNEAKATEPLKKKSKNTKFKNKNTAENKKHSISDKDIEESEHISIDEISKNILKVGSMVLGQVRQVNEFNVILSLPSGRTGFVSITDISDEITDRVVEYENSKAPIDSNSNDSESESESESDAESENEDEDTIKIKNNITKSEPKEKFKIPTIKNLIKVGQWLRAIVIEPNHDLPAQYRKKKGFKQIVLSLEPSLVNQSLDTDDLIPNQTIQGTIKSIEDHIIIFNVCAFKEYNFFLHKSDLPKDTNLTNYNVGSMQLLSIKSVANKTINVTLASNFSKKNQNLVKNISSIDSVVPGNLVNLVISQISKNGIAGKIYGVINSSINLIHLNLFNFDQLQNNFQVGSIIKVRVLASYIINNSKKLFVSILEKILTFKESRATELFQLKGKFSIGSVINGAEIVGEDSERFYFNLGSNKRGFALKTDTKTNSISDEKVVGTKCNAAIMRYDTYESRFLLSLKDGYITREYISPKDVPIGKILTVTVKKIQKTNKQESIRCKTVGSNFPCYVPHNQVNDLYFIKASQKYKVGDQVEARVINYNHDARELILTFRDSFINANKNEIITSWKNIKVDNSYIGYISQIKEDHDYAEVSFFGDVKGALSKYKINKIKFKKIENILTLNQTIKVNVLSVNLKKKNLKLDYTSKDSNDNETKGLKNLISGQSIIENAIIKKKTSKSITVNLPDNDSFAVIEYVHLSDEKSSPQKLMKDLKIGKNLECLVLKAKGNALLLTCKKSLIESAKNHLLPRSFSDLKLSDQPLYGYIASITDKQLFIRFADDLTGCMKKKDALGNHKSKVLLRNIYSLNESIKCYVSKIETAKKQFFLKKNPPFSKTINDNADKDSSKKVNLKSKIEPNNHKFAEKPIFRPKYDPSLTIKEVEIGKFYGGIVKLVSRNYVNIKLSDTITGSSFITEALDDYDLNLSDTYQPKSIVTCKVLCIDSNNKKLTISLRDDNKKTSKDPYYNSFEQLKRGDVVRGFIKNIADIGVFIYIGRNLTALVRITDLSDDFVKDWKNEFKVNQLVKGRILSSNGEGQILMTLKKSQVEGKLLKIFSDIKVDDIFEGIIKNIAEFGIFVNLKGTNNINGLCHKSEISDSKNLSELKGIFNVGDKIKVKVLKIDNAKKKLSLGMKASYFINKSISKNEDIEMADIDISKRSIRDKEFKSTEADENFDFDSESDIEMKDFSDEEGESESESESESEDEDNETDTHENEDLLQGLTFNSLSTNGFDWTASILNQADDKDPFSDDEDFMDVQKKKKKVKKTQTEDKTAQLNSRTPQSVADYERLLIGDPNSSTLWVGYMGFQLSLSEIEKAREIGERALKTIFYREEEEKRNIWIALLNLENSFGTDETLDKCFKKSCQYMDSLTMHKRLLYIYRSSSKVEKAIELYNSMIKKFGSGVSVWIEYGEFLVEQNKNDEARELLGKALGVLPKRDHLDVVRKFATIEFQKGDPEQGRSLFEGLIADVPKRLDIWNGYIDQEIKQDEKEKVEELFERLIVRKMSKKQAKFFFTKWLNFEETKKDEKAVDYVKAKAIEHVQGTN</sequence>
<protein>
    <submittedName>
        <fullName evidence="8">TPR-like protein</fullName>
    </submittedName>
</protein>
<feature type="region of interest" description="Disordered" evidence="6">
    <location>
        <begin position="163"/>
        <end position="201"/>
    </location>
</feature>
<dbReference type="PANTHER" id="PTHR23270">
    <property type="entry name" value="PROGRAMMED CELL DEATH PROTEIN 11 PRE-RRNA PROCESSING PROTEIN RRP5"/>
    <property type="match status" value="1"/>
</dbReference>
<dbReference type="Pfam" id="PF00575">
    <property type="entry name" value="S1"/>
    <property type="match status" value="2"/>
</dbReference>
<feature type="domain" description="S1 motif" evidence="7">
    <location>
        <begin position="1033"/>
        <end position="1101"/>
    </location>
</feature>
<dbReference type="InterPro" id="IPR012340">
    <property type="entry name" value="NA-bd_OB-fold"/>
</dbReference>
<evidence type="ECO:0000256" key="1">
    <source>
        <dbReference type="ARBA" id="ARBA00004604"/>
    </source>
</evidence>
<dbReference type="SUPFAM" id="SSF50249">
    <property type="entry name" value="Nucleic acid-binding proteins"/>
    <property type="match status" value="7"/>
</dbReference>
<comment type="subcellular location">
    <subcellularLocation>
        <location evidence="1">Nucleus</location>
        <location evidence="1">Nucleolus</location>
    </subcellularLocation>
</comment>
<gene>
    <name evidence="8" type="ORF">ASCRUDRAFT_73941</name>
</gene>
<dbReference type="FunCoup" id="A0A1D2VRV0">
    <property type="interactions" value="1210"/>
</dbReference>
<feature type="compositionally biased region" description="Acidic residues" evidence="6">
    <location>
        <begin position="1246"/>
        <end position="1266"/>
    </location>
</feature>
<feature type="domain" description="S1 motif" evidence="7">
    <location>
        <begin position="119"/>
        <end position="154"/>
    </location>
</feature>
<dbReference type="SMART" id="SM00316">
    <property type="entry name" value="S1"/>
    <property type="match status" value="11"/>
</dbReference>
<dbReference type="OrthoDB" id="412781at2759"/>
<keyword evidence="9" id="KW-1185">Reference proteome</keyword>
<dbReference type="Gene3D" id="2.40.50.140">
    <property type="entry name" value="Nucleic acid-binding proteins"/>
    <property type="match status" value="6"/>
</dbReference>
<dbReference type="InterPro" id="IPR003107">
    <property type="entry name" value="HAT"/>
</dbReference>
<dbReference type="GO" id="GO:0008266">
    <property type="term" value="F:poly(U) RNA binding"/>
    <property type="evidence" value="ECO:0007669"/>
    <property type="project" value="EnsemblFungi"/>
</dbReference>
<feature type="region of interest" description="Disordered" evidence="6">
    <location>
        <begin position="1"/>
        <end position="24"/>
    </location>
</feature>
<dbReference type="RefSeq" id="XP_020050592.1">
    <property type="nucleotide sequence ID" value="XM_020192490.1"/>
</dbReference>
<dbReference type="GO" id="GO:0000447">
    <property type="term" value="P:endonucleolytic cleavage in ITS1 to separate SSU-rRNA from 5.8S rRNA and LSU-rRNA from tricistronic rRNA transcript (SSU-rRNA, 5.8S rRNA, LSU-rRNA)"/>
    <property type="evidence" value="ECO:0007669"/>
    <property type="project" value="EnsemblFungi"/>
</dbReference>
<evidence type="ECO:0000313" key="9">
    <source>
        <dbReference type="Proteomes" id="UP000095038"/>
    </source>
</evidence>
<feature type="compositionally biased region" description="Acidic residues" evidence="6">
    <location>
        <begin position="1228"/>
        <end position="1239"/>
    </location>
</feature>
<name>A0A1D2VRV0_9ASCO</name>
<dbReference type="GO" id="GO:0034513">
    <property type="term" value="F:box H/ACA snoRNA binding"/>
    <property type="evidence" value="ECO:0007669"/>
    <property type="project" value="EnsemblFungi"/>
</dbReference>